<organism evidence="3 4">
    <name type="scientific">Syntrophorhabdus aromaticivorans</name>
    <dbReference type="NCBI Taxonomy" id="328301"/>
    <lineage>
        <taxon>Bacteria</taxon>
        <taxon>Pseudomonadati</taxon>
        <taxon>Thermodesulfobacteriota</taxon>
        <taxon>Syntrophorhabdia</taxon>
        <taxon>Syntrophorhabdales</taxon>
        <taxon>Syntrophorhabdaceae</taxon>
        <taxon>Syntrophorhabdus</taxon>
    </lineage>
</organism>
<feature type="domain" description="DUF4213" evidence="2">
    <location>
        <begin position="20"/>
        <end position="111"/>
    </location>
</feature>
<evidence type="ECO:0000259" key="2">
    <source>
        <dbReference type="Pfam" id="PF13938"/>
    </source>
</evidence>
<dbReference type="InterPro" id="IPR007161">
    <property type="entry name" value="DUF364"/>
</dbReference>
<evidence type="ECO:0000313" key="4">
    <source>
        <dbReference type="Proteomes" id="UP000777265"/>
    </source>
</evidence>
<evidence type="ECO:0000259" key="1">
    <source>
        <dbReference type="Pfam" id="PF04016"/>
    </source>
</evidence>
<dbReference type="InterPro" id="IPR025251">
    <property type="entry name" value="DUF4213"/>
</dbReference>
<reference evidence="3" key="2">
    <citation type="submission" date="2020-01" db="EMBL/GenBank/DDBJ databases">
        <authorList>
            <person name="Campanaro S."/>
        </authorList>
    </citation>
    <scope>NUCLEOTIDE SEQUENCE</scope>
    <source>
        <strain evidence="3">AS06rmzACSIP_7</strain>
    </source>
</reference>
<evidence type="ECO:0000313" key="3">
    <source>
        <dbReference type="EMBL" id="NLW36846.1"/>
    </source>
</evidence>
<dbReference type="SUPFAM" id="SSF159713">
    <property type="entry name" value="Dhaf3308-like"/>
    <property type="match status" value="1"/>
</dbReference>
<dbReference type="EMBL" id="JAAYEE010000307">
    <property type="protein sequence ID" value="NLW36846.1"/>
    <property type="molecule type" value="Genomic_DNA"/>
</dbReference>
<reference evidence="3" key="1">
    <citation type="journal article" date="2020" name="Biotechnol. Biofuels">
        <title>New insights from the biogas microbiome by comprehensive genome-resolved metagenomics of nearly 1600 species originating from multiple anaerobic digesters.</title>
        <authorList>
            <person name="Campanaro S."/>
            <person name="Treu L."/>
            <person name="Rodriguez-R L.M."/>
            <person name="Kovalovszki A."/>
            <person name="Ziels R.M."/>
            <person name="Maus I."/>
            <person name="Zhu X."/>
            <person name="Kougias P.G."/>
            <person name="Basile A."/>
            <person name="Luo G."/>
            <person name="Schluter A."/>
            <person name="Konstantinidis K.T."/>
            <person name="Angelidaki I."/>
        </authorList>
    </citation>
    <scope>NUCLEOTIDE SEQUENCE</scope>
    <source>
        <strain evidence="3">AS06rmzACSIP_7</strain>
    </source>
</reference>
<dbReference type="Gene3D" id="3.30.390.100">
    <property type="match status" value="1"/>
</dbReference>
<accession>A0A971M7U4</accession>
<feature type="domain" description="Putative heavy-metal chelation" evidence="1">
    <location>
        <begin position="130"/>
        <end position="277"/>
    </location>
</feature>
<name>A0A971M7U4_9BACT</name>
<gene>
    <name evidence="3" type="ORF">GXY80_15420</name>
</gene>
<proteinExistence type="predicted"/>
<dbReference type="Pfam" id="PF13938">
    <property type="entry name" value="DUF4213"/>
    <property type="match status" value="1"/>
</dbReference>
<comment type="caution">
    <text evidence="3">The sequence shown here is derived from an EMBL/GenBank/DDBJ whole genome shotgun (WGS) entry which is preliminary data.</text>
</comment>
<sequence>MEPVIYNPGDILRETTREIYEILGNEVETITVEKTVIGLFFTGVRLDNGAGGLCFTPIKTIPETVCCPSSAKVMPASGKLEGRKAVQFLSEMLSGNSLKKTMGIAVLNALSTVCWTKRPPEAYEIRTGVDALDEMVIPDEGYVIVVGALVPALKKLKQRGKPFGILELDPLTLKADELEFLVPLERSPEMVPKADLFVITGTTLINDTLEGLLEMRKPGAEVIVVGPTASMLPGAFFRRGVNVIGSVMVTDADKVLNVIAEAGSGYHFFGKGAERVVIQSVSNK</sequence>
<protein>
    <submittedName>
        <fullName evidence="3">DUF364 domain-containing protein</fullName>
    </submittedName>
</protein>
<dbReference type="Pfam" id="PF04016">
    <property type="entry name" value="DUF364"/>
    <property type="match status" value="1"/>
</dbReference>
<dbReference type="Proteomes" id="UP000777265">
    <property type="component" value="Unassembled WGS sequence"/>
</dbReference>
<dbReference type="Gene3D" id="3.40.50.11590">
    <property type="match status" value="1"/>
</dbReference>
<dbReference type="AlphaFoldDB" id="A0A971M7U4"/>